<evidence type="ECO:0000313" key="2">
    <source>
        <dbReference type="Proteomes" id="UP000016935"/>
    </source>
</evidence>
<dbReference type="Proteomes" id="UP000016935">
    <property type="component" value="Unassembled WGS sequence"/>
</dbReference>
<proteinExistence type="predicted"/>
<accession>R0IHV2</accession>
<organism evidence="1 2">
    <name type="scientific">Exserohilum turcicum (strain 28A)</name>
    <name type="common">Northern leaf blight fungus</name>
    <name type="synonym">Setosphaeria turcica</name>
    <dbReference type="NCBI Taxonomy" id="671987"/>
    <lineage>
        <taxon>Eukaryota</taxon>
        <taxon>Fungi</taxon>
        <taxon>Dikarya</taxon>
        <taxon>Ascomycota</taxon>
        <taxon>Pezizomycotina</taxon>
        <taxon>Dothideomycetes</taxon>
        <taxon>Pleosporomycetidae</taxon>
        <taxon>Pleosporales</taxon>
        <taxon>Pleosporineae</taxon>
        <taxon>Pleosporaceae</taxon>
        <taxon>Exserohilum</taxon>
    </lineage>
</organism>
<dbReference type="OrthoDB" id="3350591at2759"/>
<dbReference type="PANTHER" id="PTHR38797:SF4">
    <property type="entry name" value="NUCLEAR PORE COMPLEX PROTEIN NUP85"/>
    <property type="match status" value="1"/>
</dbReference>
<dbReference type="PANTHER" id="PTHR38797">
    <property type="entry name" value="NUCLEAR PORE COMPLEX PROTEIN NUP85-RELATED"/>
    <property type="match status" value="1"/>
</dbReference>
<dbReference type="InterPro" id="IPR053204">
    <property type="entry name" value="Oxopyrrolidines_Biosynth-assoc"/>
</dbReference>
<dbReference type="HOGENOM" id="CLU_900211_0_0_1"/>
<dbReference type="RefSeq" id="XP_008027169.1">
    <property type="nucleotide sequence ID" value="XM_008028978.1"/>
</dbReference>
<reference evidence="1 2" key="1">
    <citation type="journal article" date="2012" name="PLoS Pathog.">
        <title>Diverse lifestyles and strategies of plant pathogenesis encoded in the genomes of eighteen Dothideomycetes fungi.</title>
        <authorList>
            <person name="Ohm R.A."/>
            <person name="Feau N."/>
            <person name="Henrissat B."/>
            <person name="Schoch C.L."/>
            <person name="Horwitz B.A."/>
            <person name="Barry K.W."/>
            <person name="Condon B.J."/>
            <person name="Copeland A.C."/>
            <person name="Dhillon B."/>
            <person name="Glaser F."/>
            <person name="Hesse C.N."/>
            <person name="Kosti I."/>
            <person name="LaButti K."/>
            <person name="Lindquist E.A."/>
            <person name="Lucas S."/>
            <person name="Salamov A.A."/>
            <person name="Bradshaw R.E."/>
            <person name="Ciuffetti L."/>
            <person name="Hamelin R.C."/>
            <person name="Kema G.H.J."/>
            <person name="Lawrence C."/>
            <person name="Scott J.A."/>
            <person name="Spatafora J.W."/>
            <person name="Turgeon B.G."/>
            <person name="de Wit P.J.G.M."/>
            <person name="Zhong S."/>
            <person name="Goodwin S.B."/>
            <person name="Grigoriev I.V."/>
        </authorList>
    </citation>
    <scope>NUCLEOTIDE SEQUENCE [LARGE SCALE GENOMIC DNA]</scope>
    <source>
        <strain evidence="2">28A</strain>
    </source>
</reference>
<dbReference type="EMBL" id="KB908703">
    <property type="protein sequence ID" value="EOA84551.1"/>
    <property type="molecule type" value="Genomic_DNA"/>
</dbReference>
<protein>
    <submittedName>
        <fullName evidence="1">Uncharacterized protein</fullName>
    </submittedName>
</protein>
<gene>
    <name evidence="1" type="ORF">SETTUDRAFT_163469</name>
</gene>
<name>R0IHV2_EXST2</name>
<keyword evidence="2" id="KW-1185">Reference proteome</keyword>
<evidence type="ECO:0000313" key="1">
    <source>
        <dbReference type="EMBL" id="EOA84551.1"/>
    </source>
</evidence>
<reference evidence="1 2" key="2">
    <citation type="journal article" date="2013" name="PLoS Genet.">
        <title>Comparative genome structure, secondary metabolite, and effector coding capacity across Cochliobolus pathogens.</title>
        <authorList>
            <person name="Condon B.J."/>
            <person name="Leng Y."/>
            <person name="Wu D."/>
            <person name="Bushley K.E."/>
            <person name="Ohm R.A."/>
            <person name="Otillar R."/>
            <person name="Martin J."/>
            <person name="Schackwitz W."/>
            <person name="Grimwood J."/>
            <person name="MohdZainudin N."/>
            <person name="Xue C."/>
            <person name="Wang R."/>
            <person name="Manning V.A."/>
            <person name="Dhillon B."/>
            <person name="Tu Z.J."/>
            <person name="Steffenson B.J."/>
            <person name="Salamov A."/>
            <person name="Sun H."/>
            <person name="Lowry S."/>
            <person name="LaButti K."/>
            <person name="Han J."/>
            <person name="Copeland A."/>
            <person name="Lindquist E."/>
            <person name="Barry K."/>
            <person name="Schmutz J."/>
            <person name="Baker S.E."/>
            <person name="Ciuffetti L.M."/>
            <person name="Grigoriev I.V."/>
            <person name="Zhong S."/>
            <person name="Turgeon B.G."/>
        </authorList>
    </citation>
    <scope>NUCLEOTIDE SEQUENCE [LARGE SCALE GENOMIC DNA]</scope>
    <source>
        <strain evidence="2">28A</strain>
    </source>
</reference>
<dbReference type="InterPro" id="IPR022085">
    <property type="entry name" value="OpdG"/>
</dbReference>
<dbReference type="GeneID" id="19398769"/>
<dbReference type="Pfam" id="PF12311">
    <property type="entry name" value="DUF3632"/>
    <property type="match status" value="1"/>
</dbReference>
<sequence>MSAAQAYLEGKTSVNQVTQQLATHVEAAPTPVELKVRLDSLWEFLNDTAVALPAAQEPIITLLKAIKTLPQGPEPEGEGKEHIDLDDGEYWKELTGWANIWADNFNSYAVNHSRDTSGSQDRTKEQKEKVTKWKNACEYGARLIGTGDEALASYGAGIERAAWAIASGLEVDVSEKPDPDGLEAAAQVFLHAKEALYSRCKEGPKEGIVKDKASVWKGENSFTLERWAFWKEQWKAVTRNESIPAHTRGVAESAIQAMEGIEG</sequence>
<dbReference type="AlphaFoldDB" id="R0IHV2"/>